<dbReference type="PANTHER" id="PTHR11474:SF116">
    <property type="entry name" value="TYROSINASE"/>
    <property type="match status" value="1"/>
</dbReference>
<feature type="domain" description="Tyrosinase copper-binding" evidence="4">
    <location>
        <begin position="298"/>
        <end position="309"/>
    </location>
</feature>
<dbReference type="PANTHER" id="PTHR11474">
    <property type="entry name" value="TYROSINASE FAMILY MEMBER"/>
    <property type="match status" value="1"/>
</dbReference>
<dbReference type="PRINTS" id="PR00092">
    <property type="entry name" value="TYROSINASE"/>
</dbReference>
<comment type="caution">
    <text evidence="5">The sequence shown here is derived from an EMBL/GenBank/DDBJ whole genome shotgun (WGS) entry which is preliminary data.</text>
</comment>
<evidence type="ECO:0000256" key="2">
    <source>
        <dbReference type="SAM" id="SignalP"/>
    </source>
</evidence>
<feature type="chain" id="PRO_5040234711" description="Tyrosinase copper-binding domain-containing protein" evidence="2">
    <location>
        <begin position="20"/>
        <end position="370"/>
    </location>
</feature>
<name>A0A9P9IQ08_9PLEO</name>
<dbReference type="InterPro" id="IPR002227">
    <property type="entry name" value="Tyrosinase_Cu-bd"/>
</dbReference>
<dbReference type="OrthoDB" id="6132182at2759"/>
<dbReference type="PROSITE" id="PS00498">
    <property type="entry name" value="TYROSINASE_2"/>
    <property type="match status" value="1"/>
</dbReference>
<evidence type="ECO:0000259" key="3">
    <source>
        <dbReference type="PROSITE" id="PS00497"/>
    </source>
</evidence>
<dbReference type="EMBL" id="JAGMWT010000005">
    <property type="protein sequence ID" value="KAH7128807.1"/>
    <property type="molecule type" value="Genomic_DNA"/>
</dbReference>
<dbReference type="AlphaFoldDB" id="A0A9P9IQ08"/>
<protein>
    <recommendedName>
        <fullName evidence="3 4">Tyrosinase copper-binding domain-containing protein</fullName>
    </recommendedName>
</protein>
<evidence type="ECO:0000259" key="4">
    <source>
        <dbReference type="PROSITE" id="PS00498"/>
    </source>
</evidence>
<keyword evidence="6" id="KW-1185">Reference proteome</keyword>
<evidence type="ECO:0000256" key="1">
    <source>
        <dbReference type="ARBA" id="ARBA00022723"/>
    </source>
</evidence>
<gene>
    <name evidence="5" type="ORF">B0J11DRAFT_280131</name>
</gene>
<dbReference type="InterPro" id="IPR050316">
    <property type="entry name" value="Tyrosinase/Hemocyanin"/>
</dbReference>
<dbReference type="GO" id="GO:0046872">
    <property type="term" value="F:metal ion binding"/>
    <property type="evidence" value="ECO:0007669"/>
    <property type="project" value="UniProtKB-KW"/>
</dbReference>
<sequence>MRLSLATIALAGSTSLVSAAVIPKPTDLPSLINVVGDVVGDFIDKFAKALPKELFEVTRAKPISLEEAKAKFTNTTEAPGFRAPKMNLMLAAQGTCANPRVRVEWDSLSNNDRQAFVNGLKCLLGRSPSGQFSQSRNRYEDLVALHQTLTPNVHESAKFLVWHRYFLWTFEDILRSECGFNAPLPWFDETRYAGRFRDSSLFSDQWFGGIAASGNCITNGQFANLALNVGPSQNNERHCLARDDRPDWTINCNQDYVDYCNSMGDFASMAGCAESGPHAWGHNGIGSVMLDVWASPGDPIFWLHHGFVDRNWRIWQNQNSERVRSINGNDKGGNPLTLDTTVNVYGMRRDVTIREILDTTDQTLCYKYNY</sequence>
<reference evidence="5" key="1">
    <citation type="journal article" date="2021" name="Nat. Commun.">
        <title>Genetic determinants of endophytism in the Arabidopsis root mycobiome.</title>
        <authorList>
            <person name="Mesny F."/>
            <person name="Miyauchi S."/>
            <person name="Thiergart T."/>
            <person name="Pickel B."/>
            <person name="Atanasova L."/>
            <person name="Karlsson M."/>
            <person name="Huettel B."/>
            <person name="Barry K.W."/>
            <person name="Haridas S."/>
            <person name="Chen C."/>
            <person name="Bauer D."/>
            <person name="Andreopoulos W."/>
            <person name="Pangilinan J."/>
            <person name="LaButti K."/>
            <person name="Riley R."/>
            <person name="Lipzen A."/>
            <person name="Clum A."/>
            <person name="Drula E."/>
            <person name="Henrissat B."/>
            <person name="Kohler A."/>
            <person name="Grigoriev I.V."/>
            <person name="Martin F.M."/>
            <person name="Hacquard S."/>
        </authorList>
    </citation>
    <scope>NUCLEOTIDE SEQUENCE</scope>
    <source>
        <strain evidence="5">MPI-CAGE-CH-0243</strain>
    </source>
</reference>
<dbReference type="Proteomes" id="UP000700596">
    <property type="component" value="Unassembled WGS sequence"/>
</dbReference>
<evidence type="ECO:0000313" key="5">
    <source>
        <dbReference type="EMBL" id="KAH7128807.1"/>
    </source>
</evidence>
<dbReference type="GO" id="GO:0016491">
    <property type="term" value="F:oxidoreductase activity"/>
    <property type="evidence" value="ECO:0007669"/>
    <property type="project" value="InterPro"/>
</dbReference>
<evidence type="ECO:0000313" key="6">
    <source>
        <dbReference type="Proteomes" id="UP000700596"/>
    </source>
</evidence>
<keyword evidence="1" id="KW-0479">Metal-binding</keyword>
<feature type="signal peptide" evidence="2">
    <location>
        <begin position="1"/>
        <end position="19"/>
    </location>
</feature>
<keyword evidence="2" id="KW-0732">Signal</keyword>
<dbReference type="Gene3D" id="1.10.1280.10">
    <property type="entry name" value="Di-copper center containing domain from catechol oxidase"/>
    <property type="match status" value="1"/>
</dbReference>
<proteinExistence type="predicted"/>
<accession>A0A9P9IQ08</accession>
<dbReference type="Pfam" id="PF00264">
    <property type="entry name" value="Tyrosinase"/>
    <property type="match status" value="1"/>
</dbReference>
<dbReference type="PROSITE" id="PS00497">
    <property type="entry name" value="TYROSINASE_1"/>
    <property type="match status" value="1"/>
</dbReference>
<dbReference type="SUPFAM" id="SSF48056">
    <property type="entry name" value="Di-copper centre-containing domain"/>
    <property type="match status" value="1"/>
</dbReference>
<feature type="domain" description="Tyrosinase copper-binding" evidence="3">
    <location>
        <begin position="154"/>
        <end position="171"/>
    </location>
</feature>
<organism evidence="5 6">
    <name type="scientific">Dendryphion nanum</name>
    <dbReference type="NCBI Taxonomy" id="256645"/>
    <lineage>
        <taxon>Eukaryota</taxon>
        <taxon>Fungi</taxon>
        <taxon>Dikarya</taxon>
        <taxon>Ascomycota</taxon>
        <taxon>Pezizomycotina</taxon>
        <taxon>Dothideomycetes</taxon>
        <taxon>Pleosporomycetidae</taxon>
        <taxon>Pleosporales</taxon>
        <taxon>Torulaceae</taxon>
        <taxon>Dendryphion</taxon>
    </lineage>
</organism>
<dbReference type="InterPro" id="IPR008922">
    <property type="entry name" value="Di-copper_centre_dom_sf"/>
</dbReference>